<organism evidence="1 2">
    <name type="scientific">Roseibacillus ishigakijimensis</name>
    <dbReference type="NCBI Taxonomy" id="454146"/>
    <lineage>
        <taxon>Bacteria</taxon>
        <taxon>Pseudomonadati</taxon>
        <taxon>Verrucomicrobiota</taxon>
        <taxon>Verrucomicrobiia</taxon>
        <taxon>Verrucomicrobiales</taxon>
        <taxon>Verrucomicrobiaceae</taxon>
        <taxon>Roseibacillus</taxon>
    </lineage>
</organism>
<reference evidence="1" key="1">
    <citation type="submission" date="2021-01" db="EMBL/GenBank/DDBJ databases">
        <title>Modified the classification status of verrucomicrobia.</title>
        <authorList>
            <person name="Feng X."/>
        </authorList>
    </citation>
    <scope>NUCLEOTIDE SEQUENCE</scope>
    <source>
        <strain evidence="1">KCTC 12986</strain>
    </source>
</reference>
<evidence type="ECO:0000313" key="2">
    <source>
        <dbReference type="Proteomes" id="UP000604083"/>
    </source>
</evidence>
<gene>
    <name evidence="1" type="ORF">JIN78_13870</name>
</gene>
<accession>A0A934RSK2</accession>
<proteinExistence type="predicted"/>
<protein>
    <submittedName>
        <fullName evidence="1">Uncharacterized protein</fullName>
    </submittedName>
</protein>
<keyword evidence="2" id="KW-1185">Reference proteome</keyword>
<comment type="caution">
    <text evidence="1">The sequence shown here is derived from an EMBL/GenBank/DDBJ whole genome shotgun (WGS) entry which is preliminary data.</text>
</comment>
<name>A0A934RSK2_9BACT</name>
<sequence length="90" mass="9864">MSWDDTMIASLAALEVLPQKGRRRDSVIHLMKGLKNNAHLGGGFQTVDPKSGRPFEVSLVSGFAVTWWIDTPARQILVVDIRPISPGPRG</sequence>
<dbReference type="Proteomes" id="UP000604083">
    <property type="component" value="Unassembled WGS sequence"/>
</dbReference>
<evidence type="ECO:0000313" key="1">
    <source>
        <dbReference type="EMBL" id="MBK1835152.1"/>
    </source>
</evidence>
<dbReference type="EMBL" id="JAENIO010000042">
    <property type="protein sequence ID" value="MBK1835152.1"/>
    <property type="molecule type" value="Genomic_DNA"/>
</dbReference>
<dbReference type="AlphaFoldDB" id="A0A934RSK2"/>
<dbReference type="RefSeq" id="WP_200392585.1">
    <property type="nucleotide sequence ID" value="NZ_JAENIO010000042.1"/>
</dbReference>